<evidence type="ECO:0000313" key="2">
    <source>
        <dbReference type="EMBL" id="GIF56470.1"/>
    </source>
</evidence>
<sequence>MSPTHGAHFDPDDSLGPTLARLRRAKNLTGRELGKLVDMSQPKISRLENGVGLPDPADIERVARALDAPDDLVRQLVALAEQAQNMMTDWRTSTLSLPGRQHDIGEIESGVRELRVFQPTVIPGLLQTSEYARGVLTSYQRVLSPALDAAANAAVAEAVSARMARQEILADPARRFHFLIMEAVLESRVCAPEYMPAQIQRLREVAKQENVTVGLLPTDSDVTTLPMSGFVLADDAVVIIDLLNTSISTRGKLDAAAYRQAFDALAKAAITEIDPLLDRHMDRFLRAMRQTR</sequence>
<dbReference type="RefSeq" id="WP_203702280.1">
    <property type="nucleotide sequence ID" value="NZ_BAAALU010000028.1"/>
</dbReference>
<dbReference type="PROSITE" id="PS50943">
    <property type="entry name" value="HTH_CROC1"/>
    <property type="match status" value="1"/>
</dbReference>
<dbReference type="SMART" id="SM00530">
    <property type="entry name" value="HTH_XRE"/>
    <property type="match status" value="1"/>
</dbReference>
<comment type="caution">
    <text evidence="2">The sequence shown here is derived from an EMBL/GenBank/DDBJ whole genome shotgun (WGS) entry which is preliminary data.</text>
</comment>
<dbReference type="Pfam" id="PF13560">
    <property type="entry name" value="HTH_31"/>
    <property type="match status" value="1"/>
</dbReference>
<proteinExistence type="predicted"/>
<evidence type="ECO:0000313" key="3">
    <source>
        <dbReference type="Proteomes" id="UP000624325"/>
    </source>
</evidence>
<evidence type="ECO:0000259" key="1">
    <source>
        <dbReference type="PROSITE" id="PS50943"/>
    </source>
</evidence>
<dbReference type="Gene3D" id="1.10.260.40">
    <property type="entry name" value="lambda repressor-like DNA-binding domains"/>
    <property type="match status" value="1"/>
</dbReference>
<accession>A0ABQ4C2F7</accession>
<dbReference type="InterPro" id="IPR010982">
    <property type="entry name" value="Lambda_DNA-bd_dom_sf"/>
</dbReference>
<dbReference type="SUPFAM" id="SSF47413">
    <property type="entry name" value="lambda repressor-like DNA-binding domains"/>
    <property type="match status" value="1"/>
</dbReference>
<dbReference type="Proteomes" id="UP000624325">
    <property type="component" value="Unassembled WGS sequence"/>
</dbReference>
<reference evidence="2 3" key="1">
    <citation type="submission" date="2021-01" db="EMBL/GenBank/DDBJ databases">
        <title>Whole genome shotgun sequence of Asanoa iriomotensis NBRC 100142.</title>
        <authorList>
            <person name="Komaki H."/>
            <person name="Tamura T."/>
        </authorList>
    </citation>
    <scope>NUCLEOTIDE SEQUENCE [LARGE SCALE GENOMIC DNA]</scope>
    <source>
        <strain evidence="2 3">NBRC 100142</strain>
    </source>
</reference>
<protein>
    <submittedName>
        <fullName evidence="2">Transcriptional regulator</fullName>
    </submittedName>
</protein>
<gene>
    <name evidence="2" type="ORF">Air01nite_25650</name>
</gene>
<dbReference type="InterPro" id="IPR001387">
    <property type="entry name" value="Cro/C1-type_HTH"/>
</dbReference>
<dbReference type="EMBL" id="BONC01000015">
    <property type="protein sequence ID" value="GIF56470.1"/>
    <property type="molecule type" value="Genomic_DNA"/>
</dbReference>
<dbReference type="Pfam" id="PF19054">
    <property type="entry name" value="DUF5753"/>
    <property type="match status" value="1"/>
</dbReference>
<dbReference type="InterPro" id="IPR043917">
    <property type="entry name" value="DUF5753"/>
</dbReference>
<dbReference type="CDD" id="cd00093">
    <property type="entry name" value="HTH_XRE"/>
    <property type="match status" value="1"/>
</dbReference>
<feature type="domain" description="HTH cro/C1-type" evidence="1">
    <location>
        <begin position="19"/>
        <end position="72"/>
    </location>
</feature>
<organism evidence="2 3">
    <name type="scientific">Asanoa iriomotensis</name>
    <dbReference type="NCBI Taxonomy" id="234613"/>
    <lineage>
        <taxon>Bacteria</taxon>
        <taxon>Bacillati</taxon>
        <taxon>Actinomycetota</taxon>
        <taxon>Actinomycetes</taxon>
        <taxon>Micromonosporales</taxon>
        <taxon>Micromonosporaceae</taxon>
        <taxon>Asanoa</taxon>
    </lineage>
</organism>
<name>A0ABQ4C2F7_9ACTN</name>
<keyword evidence="3" id="KW-1185">Reference proteome</keyword>